<name>A0ABX8RY45_NOCIO</name>
<sequence>MVKTALETGSVQDSLRIRPGFGADDWIGEGGWLTVRFNSRLIDPHVSQTLALSLIYPDTKNNPTARFP</sequence>
<protein>
    <submittedName>
        <fullName evidence="1">Uncharacterized protein</fullName>
    </submittedName>
</protein>
<reference evidence="1 2" key="1">
    <citation type="submission" date="2021-07" db="EMBL/GenBank/DDBJ databases">
        <title>Whole Genome Sequence of Nocardia Iowensis.</title>
        <authorList>
            <person name="Lamm A."/>
            <person name="Collins-Fairclough A.M."/>
            <person name="Bunk B."/>
            <person name="Sproer C."/>
        </authorList>
    </citation>
    <scope>NUCLEOTIDE SEQUENCE [LARGE SCALE GENOMIC DNA]</scope>
    <source>
        <strain evidence="1 2">NRRL 5646</strain>
    </source>
</reference>
<dbReference type="EMBL" id="CP078145">
    <property type="protein sequence ID" value="QXN94568.1"/>
    <property type="molecule type" value="Genomic_DNA"/>
</dbReference>
<dbReference type="Proteomes" id="UP000694257">
    <property type="component" value="Chromosome"/>
</dbReference>
<keyword evidence="2" id="KW-1185">Reference proteome</keyword>
<proteinExistence type="predicted"/>
<organism evidence="1 2">
    <name type="scientific">Nocardia iowensis</name>
    <dbReference type="NCBI Taxonomy" id="204891"/>
    <lineage>
        <taxon>Bacteria</taxon>
        <taxon>Bacillati</taxon>
        <taxon>Actinomycetota</taxon>
        <taxon>Actinomycetes</taxon>
        <taxon>Mycobacteriales</taxon>
        <taxon>Nocardiaceae</taxon>
        <taxon>Nocardia</taxon>
    </lineage>
</organism>
<gene>
    <name evidence="1" type="ORF">KV110_16865</name>
</gene>
<evidence type="ECO:0000313" key="2">
    <source>
        <dbReference type="Proteomes" id="UP000694257"/>
    </source>
</evidence>
<accession>A0ABX8RY45</accession>
<evidence type="ECO:0000313" key="1">
    <source>
        <dbReference type="EMBL" id="QXN94568.1"/>
    </source>
</evidence>